<evidence type="ECO:0000313" key="2">
    <source>
        <dbReference type="EMBL" id="MDQ0479403.1"/>
    </source>
</evidence>
<keyword evidence="3" id="KW-1185">Reference proteome</keyword>
<comment type="caution">
    <text evidence="2">The sequence shown here is derived from an EMBL/GenBank/DDBJ whole genome shotgun (WGS) entry which is preliminary data.</text>
</comment>
<dbReference type="EMBL" id="JAUSWN010000007">
    <property type="protein sequence ID" value="MDQ0479403.1"/>
    <property type="molecule type" value="Genomic_DNA"/>
</dbReference>
<sequence length="113" mass="13581">MLNKEPEVFIYWWSTLRNKGKKNFIVKKHILRNEFIYSLIYILGMVIYKAEHTEFTYKLGLITYVVGFLVVSVLSYIFSKTLWEHYSKEYLKLNLTNLVKTTKKIHIVNKVKE</sequence>
<keyword evidence="1" id="KW-0472">Membrane</keyword>
<reference evidence="2 3" key="1">
    <citation type="submission" date="2023-07" db="EMBL/GenBank/DDBJ databases">
        <title>Genomic Encyclopedia of Type Strains, Phase IV (KMG-IV): sequencing the most valuable type-strain genomes for metagenomic binning, comparative biology and taxonomic classification.</title>
        <authorList>
            <person name="Goeker M."/>
        </authorList>
    </citation>
    <scope>NUCLEOTIDE SEQUENCE [LARGE SCALE GENOMIC DNA]</scope>
    <source>
        <strain evidence="2 3">DSM 1400</strain>
    </source>
</reference>
<feature type="transmembrane region" description="Helical" evidence="1">
    <location>
        <begin position="60"/>
        <end position="78"/>
    </location>
</feature>
<dbReference type="RefSeq" id="WP_111941510.1">
    <property type="nucleotide sequence ID" value="NZ_BAAACJ010000032.1"/>
</dbReference>
<keyword evidence="1" id="KW-1133">Transmembrane helix</keyword>
<keyword evidence="1" id="KW-0812">Transmembrane</keyword>
<organism evidence="2 3">
    <name type="scientific">Hathewaya limosa</name>
    <name type="common">Clostridium limosum</name>
    <dbReference type="NCBI Taxonomy" id="1536"/>
    <lineage>
        <taxon>Bacteria</taxon>
        <taxon>Bacillati</taxon>
        <taxon>Bacillota</taxon>
        <taxon>Clostridia</taxon>
        <taxon>Eubacteriales</taxon>
        <taxon>Clostridiaceae</taxon>
        <taxon>Hathewaya</taxon>
    </lineage>
</organism>
<name>A0ABU0JQN0_HATLI</name>
<proteinExistence type="predicted"/>
<accession>A0ABU0JQN0</accession>
<evidence type="ECO:0000313" key="3">
    <source>
        <dbReference type="Proteomes" id="UP001224418"/>
    </source>
</evidence>
<feature type="transmembrane region" description="Helical" evidence="1">
    <location>
        <begin position="30"/>
        <end position="48"/>
    </location>
</feature>
<protein>
    <submittedName>
        <fullName evidence="2">Uncharacterized protein</fullName>
    </submittedName>
</protein>
<gene>
    <name evidence="2" type="ORF">QOZ93_001144</name>
</gene>
<dbReference type="Proteomes" id="UP001224418">
    <property type="component" value="Unassembled WGS sequence"/>
</dbReference>
<evidence type="ECO:0000256" key="1">
    <source>
        <dbReference type="SAM" id="Phobius"/>
    </source>
</evidence>